<proteinExistence type="predicted"/>
<dbReference type="STRING" id="643648.Slip_1098"/>
<reference evidence="3" key="1">
    <citation type="journal article" date="2010" name="Stand. Genomic Sci.">
        <title>Complete genome sequence of Syntrophothermus lipocalidus type strain (TGB-C1T).</title>
        <authorList>
            <consortium name="US DOE Joint Genome Institute (JGI-PGF)"/>
            <person name="Djao O."/>
            <person name="Zhang X."/>
            <person name="Lucas S."/>
            <person name="Lapidus A."/>
            <person name="Glavina Del Rio T."/>
            <person name="Nolan M."/>
            <person name="Tice H."/>
            <person name="Cheng J."/>
            <person name="Han C."/>
            <person name="Tapia R."/>
            <person name="Goodwin L."/>
            <person name="Pitluck S."/>
            <person name="Liolios K."/>
            <person name="Ivanova N."/>
            <person name="Mavromatis K."/>
            <person name="Mikhailova N."/>
            <person name="Ovchinnikova G."/>
            <person name="Pati A."/>
            <person name="Brambilla E."/>
            <person name="Chen A."/>
            <person name="Palaniappan K."/>
            <person name="Land M."/>
            <person name="Hauser L."/>
            <person name="Chang Y."/>
            <person name="Jeffries C."/>
            <person name="Rohde M."/>
            <person name="Sikorski J."/>
            <person name="Spring S."/>
            <person name="Goker M."/>
            <person name="Detter J."/>
            <person name="Woyke T."/>
            <person name="Bristow J."/>
            <person name="Eisen J."/>
            <person name="Markowitz V."/>
            <person name="Hugenholtz P."/>
            <person name="Kyrpides N."/>
            <person name="Klenk H."/>
        </authorList>
    </citation>
    <scope>NUCLEOTIDE SEQUENCE [LARGE SCALE GENOMIC DNA]</scope>
    <source>
        <strain evidence="3">DSM 12680 / TGB-C1</strain>
    </source>
</reference>
<dbReference type="HOGENOM" id="CLU_537377_0_0_9"/>
<protein>
    <recommendedName>
        <fullName evidence="1">Putative metallopeptidase domain-containing protein</fullName>
    </recommendedName>
</protein>
<feature type="domain" description="Putative metallopeptidase" evidence="1">
    <location>
        <begin position="96"/>
        <end position="340"/>
    </location>
</feature>
<dbReference type="AlphaFoldDB" id="D7CME1"/>
<dbReference type="PANTHER" id="PTHR38730:SF1">
    <property type="entry name" value="SLL7028 PROTEIN"/>
    <property type="match status" value="1"/>
</dbReference>
<evidence type="ECO:0000313" key="3">
    <source>
        <dbReference type="Proteomes" id="UP000000378"/>
    </source>
</evidence>
<dbReference type="eggNOG" id="COG3864">
    <property type="taxonomic scope" value="Bacteria"/>
</dbReference>
<accession>D7CME1</accession>
<dbReference type="PANTHER" id="PTHR38730">
    <property type="entry name" value="SLL7028 PROTEIN"/>
    <property type="match status" value="1"/>
</dbReference>
<evidence type="ECO:0000313" key="2">
    <source>
        <dbReference type="EMBL" id="ADI01876.1"/>
    </source>
</evidence>
<evidence type="ECO:0000259" key="1">
    <source>
        <dbReference type="Pfam" id="PF13203"/>
    </source>
</evidence>
<dbReference type="EMBL" id="CP002048">
    <property type="protein sequence ID" value="ADI01876.1"/>
    <property type="molecule type" value="Genomic_DNA"/>
</dbReference>
<sequence length="507" mass="56919">MNKPTITRLIKENFEMLRERDLGGLSKKLAQSISWLIATTTDGFLRWALYQAPVCVMPPEPETTIFAAEDGKVYVNPPFWNAVVDLAQELHRDWADELRFALLHEVAHLLLRHPWEFRGLVSETFLTAYDIEPQAARQWANACMDYMVNNFCSDVLPRADLIKSLTISSSHDLEQFIRRSGADFPSHLKEDLETKHYCRFSWKDLFLAIVEGNKGFVLPPEAKRLNSKTDFLDNQHQTPAPITRAKGVHGELVPEDALIVRPGLDQLEDNPEESWSRAMKIAVVEARQSKKAGDQPGGHLLLLEQACSVTIPWDTLVRRELANTLNSTRVISSWSRPSRKLDEYPGVLHEGDPATMWLLADTSGSMRDQLELITGTALSYFQWLACPGEIKIIPWDASAYAEITVKSQADLRQLREIPGGGGTVINPALDQVLQKLEQGQLVVVCTDSCIDDLETPGFKQKMVRIHKVSGNNVLWLNFGSPSDAKVVENLPGVKVVHRQNSANAYGH</sequence>
<gene>
    <name evidence="2" type="ordered locus">Slip_1098</name>
</gene>
<reference evidence="2 3" key="2">
    <citation type="journal article" date="2010" name="Stand. Genomic Sci.">
        <title>Complete genome sequence of Syntrophothermus lipocalidus type strain (TGB-C1).</title>
        <authorList>
            <person name="Djao O.D."/>
            <person name="Zhang X."/>
            <person name="Lucas S."/>
            <person name="Lapidus A."/>
            <person name="Del Rio T.G."/>
            <person name="Nolan M."/>
            <person name="Tice H."/>
            <person name="Cheng J.F."/>
            <person name="Han C."/>
            <person name="Tapia R."/>
            <person name="Goodwin L."/>
            <person name="Pitluck S."/>
            <person name="Liolios K."/>
            <person name="Ivanova N."/>
            <person name="Mavromatis K."/>
            <person name="Mikhailova N."/>
            <person name="Ovchinnikova G."/>
            <person name="Pati A."/>
            <person name="Brambilla E."/>
            <person name="Chen A."/>
            <person name="Palaniappan K."/>
            <person name="Land M."/>
            <person name="Hauser L."/>
            <person name="Chang Y.J."/>
            <person name="Jeffries C.D."/>
            <person name="Rohde M."/>
            <person name="Sikorski J."/>
            <person name="Spring S."/>
            <person name="Goker M."/>
            <person name="Detter J.C."/>
            <person name="Woyke T."/>
            <person name="Bristow J."/>
            <person name="Eisen J.A."/>
            <person name="Markowitz V."/>
            <person name="Hugenholtz P."/>
            <person name="Kyrpides N.C."/>
            <person name="Klenk H.P."/>
        </authorList>
    </citation>
    <scope>NUCLEOTIDE SEQUENCE [LARGE SCALE GENOMIC DNA]</scope>
    <source>
        <strain evidence="3">DSM 12680 / TGB-C1</strain>
    </source>
</reference>
<dbReference type="InterPro" id="IPR036465">
    <property type="entry name" value="vWFA_dom_sf"/>
</dbReference>
<dbReference type="Pfam" id="PF13203">
    <property type="entry name" value="DUF2201_N"/>
    <property type="match status" value="1"/>
</dbReference>
<name>D7CME1_SYNLT</name>
<dbReference type="KEGG" id="slp:Slip_1098"/>
<keyword evidence="3" id="KW-1185">Reference proteome</keyword>
<dbReference type="RefSeq" id="WP_013175278.1">
    <property type="nucleotide sequence ID" value="NC_014220.1"/>
</dbReference>
<dbReference type="InterPro" id="IPR025154">
    <property type="entry name" value="Put_metallopeptidase_dom"/>
</dbReference>
<dbReference type="Proteomes" id="UP000000378">
    <property type="component" value="Chromosome"/>
</dbReference>
<dbReference type="SUPFAM" id="SSF53300">
    <property type="entry name" value="vWA-like"/>
    <property type="match status" value="1"/>
</dbReference>
<organism evidence="2 3">
    <name type="scientific">Syntrophothermus lipocalidus (strain DSM 12680 / TGB-C1)</name>
    <dbReference type="NCBI Taxonomy" id="643648"/>
    <lineage>
        <taxon>Bacteria</taxon>
        <taxon>Bacillati</taxon>
        <taxon>Bacillota</taxon>
        <taxon>Clostridia</taxon>
        <taxon>Eubacteriales</taxon>
        <taxon>Syntrophomonadaceae</taxon>
        <taxon>Syntrophothermus</taxon>
    </lineage>
</organism>
<dbReference type="OrthoDB" id="9781333at2"/>